<protein>
    <recommendedName>
        <fullName evidence="3">TIR domain protein</fullName>
    </recommendedName>
</protein>
<name>A0A2T6VQ84_HELPX</name>
<reference evidence="1 2" key="1">
    <citation type="submission" date="2018-01" db="EMBL/GenBank/DDBJ databases">
        <title>Helicobacter pylori genome-wide association study shows promise for predicting gastric cancer risk.</title>
        <authorList>
            <person name="Berthenet E."/>
            <person name="Yahara K."/>
            <person name="Thorell K."/>
            <person name="Pascoe B."/>
            <person name="Meric G."/>
            <person name="Mikhail J.M."/>
            <person name="Engstrand L."/>
            <person name="Enroth H."/>
            <person name="Burette A."/>
            <person name="Megraud F."/>
            <person name="Atherton J."/>
            <person name="Smith S."/>
            <person name="Wilkinson T.S."/>
            <person name="Hitchings M.D."/>
            <person name="Falush D."/>
            <person name="Sheppard S.K."/>
        </authorList>
    </citation>
    <scope>NUCLEOTIDE SEQUENCE [LARGE SCALE GENOMIC DNA]</scope>
    <source>
        <strain evidence="1 2">GIL237</strain>
    </source>
</reference>
<evidence type="ECO:0000313" key="2">
    <source>
        <dbReference type="Proteomes" id="UP000244700"/>
    </source>
</evidence>
<organism evidence="1 2">
    <name type="scientific">Helicobacter pylori</name>
    <name type="common">Campylobacter pylori</name>
    <dbReference type="NCBI Taxonomy" id="210"/>
    <lineage>
        <taxon>Bacteria</taxon>
        <taxon>Pseudomonadati</taxon>
        <taxon>Campylobacterota</taxon>
        <taxon>Epsilonproteobacteria</taxon>
        <taxon>Campylobacterales</taxon>
        <taxon>Helicobacteraceae</taxon>
        <taxon>Helicobacter</taxon>
    </lineage>
</organism>
<feature type="non-terminal residue" evidence="1">
    <location>
        <position position="82"/>
    </location>
</feature>
<dbReference type="AlphaFoldDB" id="A0A2T6VQ84"/>
<dbReference type="Gene3D" id="3.40.50.10140">
    <property type="entry name" value="Toll/interleukin-1 receptor homology (TIR) domain"/>
    <property type="match status" value="1"/>
</dbReference>
<dbReference type="InterPro" id="IPR035897">
    <property type="entry name" value="Toll_tir_struct_dom_sf"/>
</dbReference>
<comment type="caution">
    <text evidence="1">The sequence shown here is derived from an EMBL/GenBank/DDBJ whole genome shotgun (WGS) entry which is preliminary data.</text>
</comment>
<proteinExistence type="predicted"/>
<accession>A0A2T6VQ84</accession>
<dbReference type="EMBL" id="QBQT01000150">
    <property type="protein sequence ID" value="PUD80036.1"/>
    <property type="molecule type" value="Genomic_DNA"/>
</dbReference>
<dbReference type="Proteomes" id="UP000244700">
    <property type="component" value="Unassembled WGS sequence"/>
</dbReference>
<evidence type="ECO:0000313" key="1">
    <source>
        <dbReference type="EMBL" id="PUD80036.1"/>
    </source>
</evidence>
<evidence type="ECO:0008006" key="3">
    <source>
        <dbReference type="Google" id="ProtNLM"/>
    </source>
</evidence>
<gene>
    <name evidence="1" type="ORF">C2R72_02605</name>
</gene>
<sequence>MEKSDNKHSDNKQRMREILKKSLNDDNTINAKILKEECFNTSLSKDKPWIFISHSHKDNQIVLDLKEELEKDNDFKVFADNL</sequence>